<reference evidence="4" key="3">
    <citation type="submission" date="2015-06" db="UniProtKB">
        <authorList>
            <consortium name="EnsemblMetazoa"/>
        </authorList>
    </citation>
    <scope>IDENTIFICATION</scope>
</reference>
<feature type="region of interest" description="Disordered" evidence="2">
    <location>
        <begin position="1"/>
        <end position="49"/>
    </location>
</feature>
<feature type="coiled-coil region" evidence="1">
    <location>
        <begin position="506"/>
        <end position="576"/>
    </location>
</feature>
<evidence type="ECO:0000313" key="4">
    <source>
        <dbReference type="EnsemblMetazoa" id="CapteP226966"/>
    </source>
</evidence>
<dbReference type="EnsemblMetazoa" id="CapteT226966">
    <property type="protein sequence ID" value="CapteP226966"/>
    <property type="gene ID" value="CapteG226966"/>
</dbReference>
<dbReference type="OrthoDB" id="6287438at2759"/>
<sequence length="1913" mass="221314">MEIGNGKEDPVPGRKSSSEEEQKSSKSRGLQILRQIENEEFGQKKNEKPEEFVNVSLIPDPVQQTQRPKLTKGFSIEKQIYGKKTSASSLAEEEDSPNALINVRKAEFQKRVKNIEKSLSLKLPSDDVCSPLHSPPNDFSDVLQELQAMADDAGDSFKPPLSDWQSFDRDSGHVSSKTDSSLAESSPLRLNMDHNSRSRSVNDLLSTKEMTSAYDFERSPAHMRGSTSSLSRIQKNEATLYDSPLKESIFTSPGLRKNRPPTGGVSSDLRGFMVEKSKPMRMLSECEDQVAEVTSDHTQRLLKVTHTLMGKTGKEVIESQVRKLQVENSSLHAENKILKEKYNRTQSRLSNMETQLLRAQKETETLQDEMTDEITQIKRRNRDQQEREKHDIHDQNIKLIKQLSLLKAENSSLEKQLESARRSAEMIRQTSDHSKLNEQFKLEAVALKNELRKVSQLLAASEKSLQDEIDRQKEMAASITQLTEVKTLLQQQLESSSSNSIPEKQLKSMEKRLRVTEERLFQERADRAGNLSEVEEKLITESARLQVSEKELKKQLQREVERHKKTELKYHDLRREIDNGVTLNGSPDIERKVMQQHKSVDKKNDINNSDFASRMQDNLEDRAREKEHLEATLRIQLKELIREKHQLAAKVKNLDDINAAISAENESLKNTLQMVSPVMKPSDSSVYSSQLESLKTELRIARTELLQATRGRAQLEGSVESLQAQLKHKETIIKELEAHTEQLVMEAASGKEEIHLEKIQQLKAEIGSLESEVRLWQEKHASAQEEHHQAEEEMAAMSRRLQRNRYGSQENMLDNYESDKLNFESELHEKDNQILKMTIQYNEVENDLQRTKQLLLLQQQHNEELSSQLEQIQTQLRHKTRLVEKMSSSEGDYQVEVQAARENLTSSNKELAQKANQLKVRLVELEKERSKVTKLEDDLRRRDDLLSHSIADAVRDGRVKSAIFDLRENPSAREAIFQIEAKVRTLETQEEQLLHEIQKSHSQIEALVNENAELTSKVRETRQELVKERSQVCQLTSDKVEVMQRLHVCLEERDVYEKEKSQLEHEMANYETRTLQVLDRLESESQKESIDYEERYKALNDEGRKVAMELASVKRLLEAKEKEAELLRDTIDRQKSNALGITRRLAVTNEEFENSQNSIHILNQNINIKLQEMHTQQEKIQEMTSEITHLKVDKIRLEKDLEKVNSKATTANQKLEETQKRLEKVENKLRHTEDSMVVKETRIAAMETDLHHVNKNLSELEEERNELKKERDCLRVENQNNLSTNARLEQRLRAQRTNNDEVTLLEERILQAEEVAKRHQTHADTLQGDLAEKDRLLKSVIKDKDSLYEDVQDLCRKISLKDELIYEMQKKQEEKSNHSTERVSLIQEKHSLEMEAVRIRKEVDSLRDELKMKEIEIEAQKRTRLTFESESKSRSRLESEIIAREQELYQTTKQLSAANSDKKNLAEKLEDVSSALDQSRAQCSDLKELISESEEKLHRMRVSFEAEKSSWQRTKDDVYDDLMQTQAKLHSVEAQLEAVNETKDSLYSSNTELKKDLQNVRTQLSESVVECKQTLNRLQTTEAHLAHCQENLAAFESKNKDLRCTLSDVEVDLSKEKERSRQLTRDLTDVRNLLQTKTTETASLHSQLLSIQNEASTLRNQVEVSRQDYSSQNQVLSLEYRQKVEFSEQEKSKLIEENRLLSHDLDSSRDMISVKSREILKLQEKLLSLETDLREAKSLVSLTQNSLQKERENFENIDKRNMELEVIVNQLKARLSNDKSYESIQAETQRMISEMKARVQDQLLTQKMSDAQVAQRLSSNIEQLKKKLMTAESHLTREQALHIMTKTQVSSYEEDIKQLRQQLQAARKRYTPSDNDRTKSRMEEINEIIARSQARAVQLMATGGAHDETLSLS</sequence>
<organism evidence="3">
    <name type="scientific">Capitella teleta</name>
    <name type="common">Polychaete worm</name>
    <dbReference type="NCBI Taxonomy" id="283909"/>
    <lineage>
        <taxon>Eukaryota</taxon>
        <taxon>Metazoa</taxon>
        <taxon>Spiralia</taxon>
        <taxon>Lophotrochozoa</taxon>
        <taxon>Annelida</taxon>
        <taxon>Polychaeta</taxon>
        <taxon>Sedentaria</taxon>
        <taxon>Scolecida</taxon>
        <taxon>Capitellidae</taxon>
        <taxon>Capitella</taxon>
    </lineage>
</organism>
<feature type="coiled-coil region" evidence="1">
    <location>
        <begin position="1719"/>
        <end position="1774"/>
    </location>
</feature>
<feature type="coiled-coil region" evidence="1">
    <location>
        <begin position="1455"/>
        <end position="1496"/>
    </location>
</feature>
<evidence type="ECO:0000313" key="5">
    <source>
        <dbReference type="Proteomes" id="UP000014760"/>
    </source>
</evidence>
<proteinExistence type="predicted"/>
<feature type="compositionally biased region" description="Polar residues" evidence="2">
    <location>
        <begin position="173"/>
        <end position="184"/>
    </location>
</feature>
<name>R7TH14_CAPTE</name>
<feature type="coiled-coil region" evidence="1">
    <location>
        <begin position="712"/>
        <end position="942"/>
    </location>
</feature>
<feature type="coiled-coil region" evidence="1">
    <location>
        <begin position="612"/>
        <end position="671"/>
    </location>
</feature>
<accession>R7TH14</accession>
<feature type="coiled-coil region" evidence="1">
    <location>
        <begin position="314"/>
        <end position="457"/>
    </location>
</feature>
<dbReference type="STRING" id="283909.R7TH14"/>
<feature type="compositionally biased region" description="Basic and acidic residues" evidence="2">
    <location>
        <begin position="1"/>
        <end position="24"/>
    </location>
</feature>
<reference evidence="3 5" key="2">
    <citation type="journal article" date="2013" name="Nature">
        <title>Insights into bilaterian evolution from three spiralian genomes.</title>
        <authorList>
            <person name="Simakov O."/>
            <person name="Marletaz F."/>
            <person name="Cho S.J."/>
            <person name="Edsinger-Gonzales E."/>
            <person name="Havlak P."/>
            <person name="Hellsten U."/>
            <person name="Kuo D.H."/>
            <person name="Larsson T."/>
            <person name="Lv J."/>
            <person name="Arendt D."/>
            <person name="Savage R."/>
            <person name="Osoegawa K."/>
            <person name="de Jong P."/>
            <person name="Grimwood J."/>
            <person name="Chapman J.A."/>
            <person name="Shapiro H."/>
            <person name="Aerts A."/>
            <person name="Otillar R.P."/>
            <person name="Terry A.Y."/>
            <person name="Boore J.L."/>
            <person name="Grigoriev I.V."/>
            <person name="Lindberg D.R."/>
            <person name="Seaver E.C."/>
            <person name="Weisblat D.A."/>
            <person name="Putnam N.H."/>
            <person name="Rokhsar D.S."/>
        </authorList>
    </citation>
    <scope>NUCLEOTIDE SEQUENCE</scope>
    <source>
        <strain evidence="3 5">I ESC-2004</strain>
    </source>
</reference>
<feature type="coiled-coil region" evidence="1">
    <location>
        <begin position="1180"/>
        <end position="1305"/>
    </location>
</feature>
<gene>
    <name evidence="3" type="ORF">CAPTEDRAFT_226966</name>
</gene>
<dbReference type="Proteomes" id="UP000014760">
    <property type="component" value="Unassembled WGS sequence"/>
</dbReference>
<keyword evidence="1" id="KW-0175">Coiled coil</keyword>
<feature type="coiled-coil region" evidence="1">
    <location>
        <begin position="997"/>
        <end position="1137"/>
    </location>
</feature>
<evidence type="ECO:0000313" key="3">
    <source>
        <dbReference type="EMBL" id="ELT90851.1"/>
    </source>
</evidence>
<protein>
    <submittedName>
        <fullName evidence="3 4">Uncharacterized protein</fullName>
    </submittedName>
</protein>
<feature type="coiled-coil region" evidence="1">
    <location>
        <begin position="1585"/>
        <end position="1626"/>
    </location>
</feature>
<dbReference type="OMA" id="MAAMFKN"/>
<dbReference type="HOGENOM" id="CLU_235566_0_0_1"/>
<reference evidence="5" key="1">
    <citation type="submission" date="2012-12" db="EMBL/GenBank/DDBJ databases">
        <authorList>
            <person name="Hellsten U."/>
            <person name="Grimwood J."/>
            <person name="Chapman J.A."/>
            <person name="Shapiro H."/>
            <person name="Aerts A."/>
            <person name="Otillar R.P."/>
            <person name="Terry A.Y."/>
            <person name="Boore J.L."/>
            <person name="Simakov O."/>
            <person name="Marletaz F."/>
            <person name="Cho S.-J."/>
            <person name="Edsinger-Gonzales E."/>
            <person name="Havlak P."/>
            <person name="Kuo D.-H."/>
            <person name="Larsson T."/>
            <person name="Lv J."/>
            <person name="Arendt D."/>
            <person name="Savage R."/>
            <person name="Osoegawa K."/>
            <person name="de Jong P."/>
            <person name="Lindberg D.R."/>
            <person name="Seaver E.C."/>
            <person name="Weisblat D.A."/>
            <person name="Putnam N.H."/>
            <person name="Grigoriev I.V."/>
            <person name="Rokhsar D.S."/>
        </authorList>
    </citation>
    <scope>NUCLEOTIDE SEQUENCE</scope>
    <source>
        <strain evidence="5">I ESC-2004</strain>
    </source>
</reference>
<evidence type="ECO:0000256" key="2">
    <source>
        <dbReference type="SAM" id="MobiDB-lite"/>
    </source>
</evidence>
<feature type="region of interest" description="Disordered" evidence="2">
    <location>
        <begin position="153"/>
        <end position="201"/>
    </location>
</feature>
<dbReference type="EMBL" id="AMQN01014124">
    <property type="status" value="NOT_ANNOTATED_CDS"/>
    <property type="molecule type" value="Genomic_DNA"/>
</dbReference>
<dbReference type="EMBL" id="KB310753">
    <property type="protein sequence ID" value="ELT90851.1"/>
    <property type="molecule type" value="Genomic_DNA"/>
</dbReference>
<feature type="coiled-coil region" evidence="1">
    <location>
        <begin position="1814"/>
        <end position="1895"/>
    </location>
</feature>
<keyword evidence="5" id="KW-1185">Reference proteome</keyword>
<dbReference type="FunCoup" id="R7TH14">
    <property type="interactions" value="96"/>
</dbReference>
<feature type="coiled-coil region" evidence="1">
    <location>
        <begin position="1389"/>
        <end position="1423"/>
    </location>
</feature>
<evidence type="ECO:0000256" key="1">
    <source>
        <dbReference type="SAM" id="Coils"/>
    </source>
</evidence>